<gene>
    <name evidence="1" type="ORF">TKK_009360</name>
</gene>
<proteinExistence type="predicted"/>
<name>A0ABD2WV14_9HYME</name>
<dbReference type="AlphaFoldDB" id="A0ABD2WV14"/>
<accession>A0ABD2WV14</accession>
<protein>
    <submittedName>
        <fullName evidence="1">Uncharacterized protein</fullName>
    </submittedName>
</protein>
<comment type="caution">
    <text evidence="1">The sequence shown here is derived from an EMBL/GenBank/DDBJ whole genome shotgun (WGS) entry which is preliminary data.</text>
</comment>
<dbReference type="EMBL" id="JBJJXI010000069">
    <property type="protein sequence ID" value="KAL3396775.1"/>
    <property type="molecule type" value="Genomic_DNA"/>
</dbReference>
<sequence>MQTPRLRPRSKAKESPSILKLILYISIFSTCRQPCAMFSFSARLYCTCQLSMHNHTSICLQGKPFLPSFTNIVIMMILNRKDSRVDVGRSAAHWPLHKLACARRIIIAARGAQCRRRDFLRCNCGQRPLLHFPEASLMNDNVSHTARSSYSSSSTDSTLLHEINVQIAREGDLHPPPRLASTISAFLACVSALSYHPSHAQREMLVCIGSFGPDHYLHHSHRHQRKLYND</sequence>
<organism evidence="1 2">
    <name type="scientific">Trichogramma kaykai</name>
    <dbReference type="NCBI Taxonomy" id="54128"/>
    <lineage>
        <taxon>Eukaryota</taxon>
        <taxon>Metazoa</taxon>
        <taxon>Ecdysozoa</taxon>
        <taxon>Arthropoda</taxon>
        <taxon>Hexapoda</taxon>
        <taxon>Insecta</taxon>
        <taxon>Pterygota</taxon>
        <taxon>Neoptera</taxon>
        <taxon>Endopterygota</taxon>
        <taxon>Hymenoptera</taxon>
        <taxon>Apocrita</taxon>
        <taxon>Proctotrupomorpha</taxon>
        <taxon>Chalcidoidea</taxon>
        <taxon>Trichogrammatidae</taxon>
        <taxon>Trichogramma</taxon>
    </lineage>
</organism>
<keyword evidence="2" id="KW-1185">Reference proteome</keyword>
<dbReference type="Proteomes" id="UP001627154">
    <property type="component" value="Unassembled WGS sequence"/>
</dbReference>
<reference evidence="1 2" key="1">
    <citation type="journal article" date="2024" name="bioRxiv">
        <title>A reference genome for Trichogramma kaykai: A tiny desert-dwelling parasitoid wasp with competing sex-ratio distorters.</title>
        <authorList>
            <person name="Culotta J."/>
            <person name="Lindsey A.R."/>
        </authorList>
    </citation>
    <scope>NUCLEOTIDE SEQUENCE [LARGE SCALE GENOMIC DNA]</scope>
    <source>
        <strain evidence="1 2">KSX58</strain>
    </source>
</reference>
<evidence type="ECO:0000313" key="2">
    <source>
        <dbReference type="Proteomes" id="UP001627154"/>
    </source>
</evidence>
<evidence type="ECO:0000313" key="1">
    <source>
        <dbReference type="EMBL" id="KAL3396775.1"/>
    </source>
</evidence>